<reference evidence="1 2" key="1">
    <citation type="submission" date="2019-12" db="EMBL/GenBank/DDBJ databases">
        <title>Genomic-based taxomic classification of the family Erythrobacteraceae.</title>
        <authorList>
            <person name="Xu L."/>
        </authorList>
    </citation>
    <scope>NUCLEOTIDE SEQUENCE [LARGE SCALE GENOMIC DNA]</scope>
    <source>
        <strain evidence="1 2">S36</strain>
    </source>
</reference>
<gene>
    <name evidence="1" type="ORF">GRI97_15685</name>
</gene>
<dbReference type="Proteomes" id="UP000469430">
    <property type="component" value="Unassembled WGS sequence"/>
</dbReference>
<accession>A0A6I4TX09</accession>
<dbReference type="RefSeq" id="WP_161392137.1">
    <property type="nucleotide sequence ID" value="NZ_JBHSCP010000002.1"/>
</dbReference>
<sequence>MTLPQPNTGRRPEAAAGKRVNVTLRNGMRPAESWAADGRAGCNWSLNGHPFDITHFKIV</sequence>
<protein>
    <submittedName>
        <fullName evidence="1">Uncharacterized protein</fullName>
    </submittedName>
</protein>
<organism evidence="1 2">
    <name type="scientific">Croceibacterium xixiisoli</name>
    <dbReference type="NCBI Taxonomy" id="1476466"/>
    <lineage>
        <taxon>Bacteria</taxon>
        <taxon>Pseudomonadati</taxon>
        <taxon>Pseudomonadota</taxon>
        <taxon>Alphaproteobacteria</taxon>
        <taxon>Sphingomonadales</taxon>
        <taxon>Erythrobacteraceae</taxon>
        <taxon>Croceibacterium</taxon>
    </lineage>
</organism>
<dbReference type="AlphaFoldDB" id="A0A6I4TX09"/>
<evidence type="ECO:0000313" key="2">
    <source>
        <dbReference type="Proteomes" id="UP000469430"/>
    </source>
</evidence>
<dbReference type="EMBL" id="WTYJ01000003">
    <property type="protein sequence ID" value="MXP00433.1"/>
    <property type="molecule type" value="Genomic_DNA"/>
</dbReference>
<proteinExistence type="predicted"/>
<evidence type="ECO:0000313" key="1">
    <source>
        <dbReference type="EMBL" id="MXP00433.1"/>
    </source>
</evidence>
<dbReference type="OrthoDB" id="7575501at2"/>
<comment type="caution">
    <text evidence="1">The sequence shown here is derived from an EMBL/GenBank/DDBJ whole genome shotgun (WGS) entry which is preliminary data.</text>
</comment>
<keyword evidence="2" id="KW-1185">Reference proteome</keyword>
<name>A0A6I4TX09_9SPHN</name>